<dbReference type="AlphaFoldDB" id="A0A1G1KXB5"/>
<gene>
    <name evidence="2" type="ORF">A3G33_09745</name>
</gene>
<name>A0A1G1KXB5_9BACT</name>
<dbReference type="GO" id="GO:0004523">
    <property type="term" value="F:RNA-DNA hybrid ribonuclease activity"/>
    <property type="evidence" value="ECO:0007669"/>
    <property type="project" value="InterPro"/>
</dbReference>
<dbReference type="InterPro" id="IPR002156">
    <property type="entry name" value="RNaseH_domain"/>
</dbReference>
<dbReference type="Pfam" id="PF13456">
    <property type="entry name" value="RVT_3"/>
    <property type="match status" value="1"/>
</dbReference>
<dbReference type="Proteomes" id="UP000178187">
    <property type="component" value="Unassembled WGS sequence"/>
</dbReference>
<dbReference type="SUPFAM" id="SSF53098">
    <property type="entry name" value="Ribonuclease H-like"/>
    <property type="match status" value="1"/>
</dbReference>
<dbReference type="PANTHER" id="PTHR46387:SF2">
    <property type="entry name" value="RIBONUCLEASE HI"/>
    <property type="match status" value="1"/>
</dbReference>
<dbReference type="CDD" id="cd09279">
    <property type="entry name" value="RNase_HI_like"/>
    <property type="match status" value="1"/>
</dbReference>
<dbReference type="PROSITE" id="PS50879">
    <property type="entry name" value="RNASE_H_1"/>
    <property type="match status" value="1"/>
</dbReference>
<comment type="caution">
    <text evidence="2">The sequence shown here is derived from an EMBL/GenBank/DDBJ whole genome shotgun (WGS) entry which is preliminary data.</text>
</comment>
<proteinExistence type="predicted"/>
<accession>A0A1G1KXB5</accession>
<evidence type="ECO:0000313" key="2">
    <source>
        <dbReference type="EMBL" id="OGW97462.1"/>
    </source>
</evidence>
<dbReference type="InterPro" id="IPR012337">
    <property type="entry name" value="RNaseH-like_sf"/>
</dbReference>
<reference evidence="2 3" key="1">
    <citation type="journal article" date="2016" name="Nat. Commun.">
        <title>Thousands of microbial genomes shed light on interconnected biogeochemical processes in an aquifer system.</title>
        <authorList>
            <person name="Anantharaman K."/>
            <person name="Brown C.T."/>
            <person name="Hug L.A."/>
            <person name="Sharon I."/>
            <person name="Castelle C.J."/>
            <person name="Probst A.J."/>
            <person name="Thomas B.C."/>
            <person name="Singh A."/>
            <person name="Wilkins M.J."/>
            <person name="Karaoz U."/>
            <person name="Brodie E.L."/>
            <person name="Williams K.H."/>
            <person name="Hubbard S.S."/>
            <person name="Banfield J.F."/>
        </authorList>
    </citation>
    <scope>NUCLEOTIDE SEQUENCE [LARGE SCALE GENOMIC DNA]</scope>
</reference>
<sequence length="138" mass="15743">MRFKLYTDGGARGNPGPAAIGIYLCHLDGEVVLEHGETIGVATNNVAEYRALIEGLKRARDLDAKSLECFLDSELVVKQLQGEYQIKNFQLQKLFDEVRRAEVSFEYVSYTHLPRENENMRRADQLVNYALDYEQGRA</sequence>
<evidence type="ECO:0000259" key="1">
    <source>
        <dbReference type="PROSITE" id="PS50879"/>
    </source>
</evidence>
<dbReference type="PANTHER" id="PTHR46387">
    <property type="entry name" value="POLYNUCLEOTIDYL TRANSFERASE, RIBONUCLEASE H-LIKE SUPERFAMILY PROTEIN"/>
    <property type="match status" value="1"/>
</dbReference>
<protein>
    <recommendedName>
        <fullName evidence="1">RNase H type-1 domain-containing protein</fullName>
    </recommendedName>
</protein>
<feature type="domain" description="RNase H type-1" evidence="1">
    <location>
        <begin position="1"/>
        <end position="132"/>
    </location>
</feature>
<evidence type="ECO:0000313" key="3">
    <source>
        <dbReference type="Proteomes" id="UP000178187"/>
    </source>
</evidence>
<dbReference type="EMBL" id="MHFR01000042">
    <property type="protein sequence ID" value="OGW97462.1"/>
    <property type="molecule type" value="Genomic_DNA"/>
</dbReference>
<dbReference type="GO" id="GO:0003676">
    <property type="term" value="F:nucleic acid binding"/>
    <property type="evidence" value="ECO:0007669"/>
    <property type="project" value="InterPro"/>
</dbReference>
<dbReference type="Gene3D" id="3.30.420.10">
    <property type="entry name" value="Ribonuclease H-like superfamily/Ribonuclease H"/>
    <property type="match status" value="1"/>
</dbReference>
<organism evidence="2 3">
    <name type="scientific">Candidatus Danuiimicrobium aquiferis</name>
    <dbReference type="NCBI Taxonomy" id="1801832"/>
    <lineage>
        <taxon>Bacteria</taxon>
        <taxon>Pseudomonadati</taxon>
        <taxon>Candidatus Omnitrophota</taxon>
        <taxon>Candidatus Danuiimicrobium</taxon>
    </lineage>
</organism>
<dbReference type="InterPro" id="IPR036397">
    <property type="entry name" value="RNaseH_sf"/>
</dbReference>